<dbReference type="InterPro" id="IPR006183">
    <property type="entry name" value="Pgluconate_DH"/>
</dbReference>
<protein>
    <submittedName>
        <fullName evidence="6">6-phosphogluconate dehydrogenase</fullName>
    </submittedName>
</protein>
<dbReference type="Pfam" id="PF03446">
    <property type="entry name" value="NAD_binding_2"/>
    <property type="match status" value="1"/>
</dbReference>
<dbReference type="NCBIfam" id="NF007161">
    <property type="entry name" value="PRK09599.1"/>
    <property type="match status" value="1"/>
</dbReference>
<reference evidence="6" key="2">
    <citation type="submission" date="2023-01" db="EMBL/GenBank/DDBJ databases">
        <authorList>
            <person name="Sun Q."/>
            <person name="Evtushenko L."/>
        </authorList>
    </citation>
    <scope>NUCLEOTIDE SEQUENCE</scope>
    <source>
        <strain evidence="6">VKM B-2555</strain>
    </source>
</reference>
<dbReference type="Gene3D" id="1.10.1040.10">
    <property type="entry name" value="N-(1-d-carboxylethyl)-l-norvaline Dehydrogenase, domain 2"/>
    <property type="match status" value="1"/>
</dbReference>
<comment type="caution">
    <text evidence="6">The sequence shown here is derived from an EMBL/GenBank/DDBJ whole genome shotgun (WGS) entry which is preliminary data.</text>
</comment>
<dbReference type="Pfam" id="PF00393">
    <property type="entry name" value="6PGD"/>
    <property type="match status" value="1"/>
</dbReference>
<dbReference type="SUPFAM" id="SSF48179">
    <property type="entry name" value="6-phosphogluconate dehydrogenase C-terminal domain-like"/>
    <property type="match status" value="1"/>
</dbReference>
<dbReference type="InterPro" id="IPR013328">
    <property type="entry name" value="6PGD_dom2"/>
</dbReference>
<dbReference type="GO" id="GO:0019521">
    <property type="term" value="P:D-gluconate metabolic process"/>
    <property type="evidence" value="ECO:0007669"/>
    <property type="project" value="UniProtKB-KW"/>
</dbReference>
<name>A0A9W6JFC0_9HYPH</name>
<dbReference type="PRINTS" id="PR00076">
    <property type="entry name" value="6PGDHDRGNASE"/>
</dbReference>
<keyword evidence="7" id="KW-1185">Reference proteome</keyword>
<reference evidence="6" key="1">
    <citation type="journal article" date="2014" name="Int. J. Syst. Evol. Microbiol.">
        <title>Complete genome sequence of Corynebacterium casei LMG S-19264T (=DSM 44701T), isolated from a smear-ripened cheese.</title>
        <authorList>
            <consortium name="US DOE Joint Genome Institute (JGI-PGF)"/>
            <person name="Walter F."/>
            <person name="Albersmeier A."/>
            <person name="Kalinowski J."/>
            <person name="Ruckert C."/>
        </authorList>
    </citation>
    <scope>NUCLEOTIDE SEQUENCE</scope>
    <source>
        <strain evidence="6">VKM B-2555</strain>
    </source>
</reference>
<evidence type="ECO:0000259" key="5">
    <source>
        <dbReference type="SMART" id="SM01350"/>
    </source>
</evidence>
<proteinExistence type="inferred from homology"/>
<comment type="similarity">
    <text evidence="2">Belongs to the 6-phosphogluconate dehydrogenase family.</text>
</comment>
<feature type="domain" description="6-phosphogluconate dehydrogenase C-terminal" evidence="5">
    <location>
        <begin position="185"/>
        <end position="334"/>
    </location>
</feature>
<evidence type="ECO:0000256" key="4">
    <source>
        <dbReference type="ARBA" id="ARBA00023064"/>
    </source>
</evidence>
<dbReference type="Proteomes" id="UP001143364">
    <property type="component" value="Unassembled WGS sequence"/>
</dbReference>
<evidence type="ECO:0000256" key="2">
    <source>
        <dbReference type="ARBA" id="ARBA00008419"/>
    </source>
</evidence>
<dbReference type="InterPro" id="IPR004849">
    <property type="entry name" value="6DGDH_YqeC"/>
</dbReference>
<comment type="pathway">
    <text evidence="1">Carbohydrate degradation; pentose phosphate pathway.</text>
</comment>
<dbReference type="InterPro" id="IPR036291">
    <property type="entry name" value="NAD(P)-bd_dom_sf"/>
</dbReference>
<dbReference type="NCBIfam" id="TIGR00872">
    <property type="entry name" value="gnd_rel"/>
    <property type="match status" value="1"/>
</dbReference>
<keyword evidence="3" id="KW-0560">Oxidoreductase</keyword>
<evidence type="ECO:0000313" key="6">
    <source>
        <dbReference type="EMBL" id="GLK76012.1"/>
    </source>
</evidence>
<dbReference type="PANTHER" id="PTHR11811">
    <property type="entry name" value="6-PHOSPHOGLUCONATE DEHYDROGENASE"/>
    <property type="match status" value="1"/>
</dbReference>
<dbReference type="AlphaFoldDB" id="A0A9W6JFC0"/>
<organism evidence="6 7">
    <name type="scientific">Methylopila jiangsuensis</name>
    <dbReference type="NCBI Taxonomy" id="586230"/>
    <lineage>
        <taxon>Bacteria</taxon>
        <taxon>Pseudomonadati</taxon>
        <taxon>Pseudomonadota</taxon>
        <taxon>Alphaproteobacteria</taxon>
        <taxon>Hyphomicrobiales</taxon>
        <taxon>Methylopilaceae</taxon>
        <taxon>Methylopila</taxon>
    </lineage>
</organism>
<evidence type="ECO:0000313" key="7">
    <source>
        <dbReference type="Proteomes" id="UP001143364"/>
    </source>
</evidence>
<sequence>MQIGVVGLGRMGGNIARRLMDDGHAVAAHDVNAEATAALAADGATPADSLAALVAALAAPRAVWVMLPEGDITARAVAELGGLLSPGDVVIDGGNSFYKDDVRRAKELSGRGVVYLDVGTSGGVWGRERGYCLMIGGEEEAVRRLDPIFATLAPGRGEVAPSPGREGRDPRVEQGYMHCGPAGAGHFVKMVHNGIEYGLMQAYAEGFDILRGKGSEELPEDRRFHIDVADVAELWRRGSVVSSWLLDLTASALAADPRLEGFEGRVADSGEGRWTIEAAIEQATPADVLAAALFARFRSRVDHPFSDRLLSAMRFQFGGHKEAPSGGEVSKSRT</sequence>
<dbReference type="InterPro" id="IPR008927">
    <property type="entry name" value="6-PGluconate_DH-like_C_sf"/>
</dbReference>
<evidence type="ECO:0000256" key="3">
    <source>
        <dbReference type="ARBA" id="ARBA00023002"/>
    </source>
</evidence>
<gene>
    <name evidence="6" type="primary">gnd</name>
    <name evidence="6" type="ORF">GCM10008171_12660</name>
</gene>
<dbReference type="InterPro" id="IPR006115">
    <property type="entry name" value="6PGDH_NADP-bd"/>
</dbReference>
<dbReference type="SMART" id="SM01350">
    <property type="entry name" value="6PGD"/>
    <property type="match status" value="1"/>
</dbReference>
<dbReference type="SUPFAM" id="SSF51735">
    <property type="entry name" value="NAD(P)-binding Rossmann-fold domains"/>
    <property type="match status" value="1"/>
</dbReference>
<dbReference type="InterPro" id="IPR006114">
    <property type="entry name" value="6PGDH_C"/>
</dbReference>
<dbReference type="GO" id="GO:0050661">
    <property type="term" value="F:NADP binding"/>
    <property type="evidence" value="ECO:0007669"/>
    <property type="project" value="InterPro"/>
</dbReference>
<keyword evidence="4" id="KW-0311">Gluconate utilization</keyword>
<dbReference type="RefSeq" id="WP_271203937.1">
    <property type="nucleotide sequence ID" value="NZ_BSFK01000005.1"/>
</dbReference>
<dbReference type="EMBL" id="BSFK01000005">
    <property type="protein sequence ID" value="GLK76012.1"/>
    <property type="molecule type" value="Genomic_DNA"/>
</dbReference>
<dbReference type="GO" id="GO:0004616">
    <property type="term" value="F:phosphogluconate dehydrogenase (decarboxylating) activity"/>
    <property type="evidence" value="ECO:0007669"/>
    <property type="project" value="InterPro"/>
</dbReference>
<dbReference type="Gene3D" id="3.40.50.720">
    <property type="entry name" value="NAD(P)-binding Rossmann-like Domain"/>
    <property type="match status" value="1"/>
</dbReference>
<evidence type="ECO:0000256" key="1">
    <source>
        <dbReference type="ARBA" id="ARBA00004959"/>
    </source>
</evidence>
<accession>A0A9W6JFC0</accession>
<dbReference type="GO" id="GO:0006098">
    <property type="term" value="P:pentose-phosphate shunt"/>
    <property type="evidence" value="ECO:0007669"/>
    <property type="project" value="InterPro"/>
</dbReference>